<name>A0ACC1WYX7_MELAZ</name>
<proteinExistence type="predicted"/>
<dbReference type="EMBL" id="CM051405">
    <property type="protein sequence ID" value="KAJ4704222.1"/>
    <property type="molecule type" value="Genomic_DNA"/>
</dbReference>
<organism evidence="1 2">
    <name type="scientific">Melia azedarach</name>
    <name type="common">Chinaberry tree</name>
    <dbReference type="NCBI Taxonomy" id="155640"/>
    <lineage>
        <taxon>Eukaryota</taxon>
        <taxon>Viridiplantae</taxon>
        <taxon>Streptophyta</taxon>
        <taxon>Embryophyta</taxon>
        <taxon>Tracheophyta</taxon>
        <taxon>Spermatophyta</taxon>
        <taxon>Magnoliopsida</taxon>
        <taxon>eudicotyledons</taxon>
        <taxon>Gunneridae</taxon>
        <taxon>Pentapetalae</taxon>
        <taxon>rosids</taxon>
        <taxon>malvids</taxon>
        <taxon>Sapindales</taxon>
        <taxon>Meliaceae</taxon>
        <taxon>Melia</taxon>
    </lineage>
</organism>
<evidence type="ECO:0000313" key="1">
    <source>
        <dbReference type="EMBL" id="KAJ4704222.1"/>
    </source>
</evidence>
<accession>A0ACC1WYX7</accession>
<keyword evidence="2" id="KW-1185">Reference proteome</keyword>
<dbReference type="Proteomes" id="UP001164539">
    <property type="component" value="Chromosome 12"/>
</dbReference>
<protein>
    <submittedName>
        <fullName evidence="1">Uncharacterized protein</fullName>
    </submittedName>
</protein>
<reference evidence="1 2" key="1">
    <citation type="journal article" date="2023" name="Science">
        <title>Complex scaffold remodeling in plant triterpene biosynthesis.</title>
        <authorList>
            <person name="De La Pena R."/>
            <person name="Hodgson H."/>
            <person name="Liu J.C."/>
            <person name="Stephenson M.J."/>
            <person name="Martin A.C."/>
            <person name="Owen C."/>
            <person name="Harkess A."/>
            <person name="Leebens-Mack J."/>
            <person name="Jimenez L.E."/>
            <person name="Osbourn A."/>
            <person name="Sattely E.S."/>
        </authorList>
    </citation>
    <scope>NUCLEOTIDE SEQUENCE [LARGE SCALE GENOMIC DNA]</scope>
    <source>
        <strain evidence="2">cv. JPN11</strain>
        <tissue evidence="1">Leaf</tissue>
    </source>
</reference>
<sequence>MEVLLYLDSVLIPLSLFIMLGYHANLWRCFKNKPSHTSVGIDALRRRVWFFGLTEGDEKKVTLAVQSLRNTLMAAGLTAQVSILVAVALAAMLNNAYKGTHVFHTAVFAPQSGQIFALKYASASAFLLLSFFFSSMAFCFLIDAGFLMSVVSCDQFSSHLYTQRIFERGFLMALIGNRILCMSFPLLLWMFGPLPVVLAAVGLVWGLYELDFVSNSTKS</sequence>
<evidence type="ECO:0000313" key="2">
    <source>
        <dbReference type="Proteomes" id="UP001164539"/>
    </source>
</evidence>
<comment type="caution">
    <text evidence="1">The sequence shown here is derived from an EMBL/GenBank/DDBJ whole genome shotgun (WGS) entry which is preliminary data.</text>
</comment>
<gene>
    <name evidence="1" type="ORF">OWV82_021165</name>
</gene>